<name>A0A699K761_TANCI</name>
<comment type="caution">
    <text evidence="1">The sequence shown here is derived from an EMBL/GenBank/DDBJ whole genome shotgun (WGS) entry which is preliminary data.</text>
</comment>
<dbReference type="EMBL" id="BKCJ010481171">
    <property type="protein sequence ID" value="GFA75184.1"/>
    <property type="molecule type" value="Genomic_DNA"/>
</dbReference>
<gene>
    <name evidence="1" type="ORF">Tci_647156</name>
</gene>
<organism evidence="1">
    <name type="scientific">Tanacetum cinerariifolium</name>
    <name type="common">Dalmatian daisy</name>
    <name type="synonym">Chrysanthemum cinerariifolium</name>
    <dbReference type="NCBI Taxonomy" id="118510"/>
    <lineage>
        <taxon>Eukaryota</taxon>
        <taxon>Viridiplantae</taxon>
        <taxon>Streptophyta</taxon>
        <taxon>Embryophyta</taxon>
        <taxon>Tracheophyta</taxon>
        <taxon>Spermatophyta</taxon>
        <taxon>Magnoliopsida</taxon>
        <taxon>eudicotyledons</taxon>
        <taxon>Gunneridae</taxon>
        <taxon>Pentapetalae</taxon>
        <taxon>asterids</taxon>
        <taxon>campanulids</taxon>
        <taxon>Asterales</taxon>
        <taxon>Asteraceae</taxon>
        <taxon>Asteroideae</taxon>
        <taxon>Anthemideae</taxon>
        <taxon>Anthemidinae</taxon>
        <taxon>Tanacetum</taxon>
    </lineage>
</organism>
<dbReference type="AlphaFoldDB" id="A0A699K761"/>
<sequence length="86" mass="10223">MACVCVTSLYLYYIDRNGQRWKQGPSLINVRGGWPAYDDKIHYPRLWIITVRILCNSLVEPFQFSFYRALNMRIPAIVLQHRFEEA</sequence>
<accession>A0A699K761</accession>
<proteinExistence type="predicted"/>
<evidence type="ECO:0000313" key="1">
    <source>
        <dbReference type="EMBL" id="GFA75184.1"/>
    </source>
</evidence>
<reference evidence="1" key="1">
    <citation type="journal article" date="2019" name="Sci. Rep.">
        <title>Draft genome of Tanacetum cinerariifolium, the natural source of mosquito coil.</title>
        <authorList>
            <person name="Yamashiro T."/>
            <person name="Shiraishi A."/>
            <person name="Satake H."/>
            <person name="Nakayama K."/>
        </authorList>
    </citation>
    <scope>NUCLEOTIDE SEQUENCE</scope>
</reference>
<protein>
    <submittedName>
        <fullName evidence="1">Uncharacterized protein</fullName>
    </submittedName>
</protein>